<organism evidence="2 3">
    <name type="scientific">Spongiactinospora gelatinilytica</name>
    <dbReference type="NCBI Taxonomy" id="2666298"/>
    <lineage>
        <taxon>Bacteria</taxon>
        <taxon>Bacillati</taxon>
        <taxon>Actinomycetota</taxon>
        <taxon>Actinomycetes</taxon>
        <taxon>Streptosporangiales</taxon>
        <taxon>Streptosporangiaceae</taxon>
        <taxon>Spongiactinospora</taxon>
    </lineage>
</organism>
<sequence>MDATTRRVPRSSSDALRATAVAASTGPILVRAFVAGPADVTPMLCRVPWAAAMLAGDVGTFLSLIELLVPVSVFALAARASRRTTVTAIVILCAALALRVTTAFVSPPLPANVPLWVPIACYAAAVLALLPHAARPDSSAPWRTGTLFWTLAGLAATWTVVRWLVPLGTPSPFGWFAYTPLSEAPSTGFFAYAPWGSAAWTCKVDADGLSVALIVLGALTTALVRRARWPVALTITTALVVVAVTGRTAPFLTETEPPAAIIHWHLLVAAALVLLAAFRDRR</sequence>
<accession>A0A2W2G7C8</accession>
<feature type="transmembrane region" description="Helical" evidence="1">
    <location>
        <begin position="89"/>
        <end position="109"/>
    </location>
</feature>
<reference evidence="2 3" key="1">
    <citation type="submission" date="2018-01" db="EMBL/GenBank/DDBJ databases">
        <title>Draft genome sequence of Sphaerisporangium sp. 7K107.</title>
        <authorList>
            <person name="Sahin N."/>
            <person name="Saygin H."/>
            <person name="Ay H."/>
        </authorList>
    </citation>
    <scope>NUCLEOTIDE SEQUENCE [LARGE SCALE GENOMIC DNA]</scope>
    <source>
        <strain evidence="2 3">7K107</strain>
    </source>
</reference>
<gene>
    <name evidence="2" type="ORF">C1I98_17465</name>
</gene>
<feature type="transmembrane region" description="Helical" evidence="1">
    <location>
        <begin position="115"/>
        <end position="134"/>
    </location>
</feature>
<dbReference type="AlphaFoldDB" id="A0A2W2G7C8"/>
<evidence type="ECO:0000313" key="3">
    <source>
        <dbReference type="Proteomes" id="UP000248544"/>
    </source>
</evidence>
<keyword evidence="1" id="KW-0812">Transmembrane</keyword>
<protein>
    <submittedName>
        <fullName evidence="2">Uncharacterized protein</fullName>
    </submittedName>
</protein>
<keyword evidence="3" id="KW-1185">Reference proteome</keyword>
<dbReference type="RefSeq" id="WP_111168517.1">
    <property type="nucleotide sequence ID" value="NZ_POUA01000126.1"/>
</dbReference>
<feature type="transmembrane region" description="Helical" evidence="1">
    <location>
        <begin position="261"/>
        <end position="278"/>
    </location>
</feature>
<evidence type="ECO:0000313" key="2">
    <source>
        <dbReference type="EMBL" id="PZG44221.1"/>
    </source>
</evidence>
<feature type="transmembrane region" description="Helical" evidence="1">
    <location>
        <begin position="15"/>
        <end position="34"/>
    </location>
</feature>
<keyword evidence="1" id="KW-0472">Membrane</keyword>
<dbReference type="EMBL" id="POUA01000126">
    <property type="protein sequence ID" value="PZG44221.1"/>
    <property type="molecule type" value="Genomic_DNA"/>
</dbReference>
<feature type="transmembrane region" description="Helical" evidence="1">
    <location>
        <begin position="146"/>
        <end position="165"/>
    </location>
</feature>
<proteinExistence type="predicted"/>
<comment type="caution">
    <text evidence="2">The sequence shown here is derived from an EMBL/GenBank/DDBJ whole genome shotgun (WGS) entry which is preliminary data.</text>
</comment>
<feature type="transmembrane region" description="Helical" evidence="1">
    <location>
        <begin position="54"/>
        <end position="77"/>
    </location>
</feature>
<feature type="transmembrane region" description="Helical" evidence="1">
    <location>
        <begin position="231"/>
        <end position="249"/>
    </location>
</feature>
<feature type="transmembrane region" description="Helical" evidence="1">
    <location>
        <begin position="208"/>
        <end position="224"/>
    </location>
</feature>
<evidence type="ECO:0000256" key="1">
    <source>
        <dbReference type="SAM" id="Phobius"/>
    </source>
</evidence>
<dbReference type="Proteomes" id="UP000248544">
    <property type="component" value="Unassembled WGS sequence"/>
</dbReference>
<name>A0A2W2G7C8_9ACTN</name>
<keyword evidence="1" id="KW-1133">Transmembrane helix</keyword>